<proteinExistence type="predicted"/>
<dbReference type="InterPro" id="IPR001005">
    <property type="entry name" value="SANT/Myb"/>
</dbReference>
<reference evidence="2 3" key="1">
    <citation type="journal article" date="2018" name="Proc. Natl. Acad. Sci. U.S.A.">
        <title>Draft genome sequence of Camellia sinensis var. sinensis provides insights into the evolution of the tea genome and tea quality.</title>
        <authorList>
            <person name="Wei C."/>
            <person name="Yang H."/>
            <person name="Wang S."/>
            <person name="Zhao J."/>
            <person name="Liu C."/>
            <person name="Gao L."/>
            <person name="Xia E."/>
            <person name="Lu Y."/>
            <person name="Tai Y."/>
            <person name="She G."/>
            <person name="Sun J."/>
            <person name="Cao H."/>
            <person name="Tong W."/>
            <person name="Gao Q."/>
            <person name="Li Y."/>
            <person name="Deng W."/>
            <person name="Jiang X."/>
            <person name="Wang W."/>
            <person name="Chen Q."/>
            <person name="Zhang S."/>
            <person name="Li H."/>
            <person name="Wu J."/>
            <person name="Wang P."/>
            <person name="Li P."/>
            <person name="Shi C."/>
            <person name="Zheng F."/>
            <person name="Jian J."/>
            <person name="Huang B."/>
            <person name="Shan D."/>
            <person name="Shi M."/>
            <person name="Fang C."/>
            <person name="Yue Y."/>
            <person name="Li F."/>
            <person name="Li D."/>
            <person name="Wei S."/>
            <person name="Han B."/>
            <person name="Jiang C."/>
            <person name="Yin Y."/>
            <person name="Xia T."/>
            <person name="Zhang Z."/>
            <person name="Bennetzen J.L."/>
            <person name="Zhao S."/>
            <person name="Wan X."/>
        </authorList>
    </citation>
    <scope>NUCLEOTIDE SEQUENCE [LARGE SCALE GENOMIC DNA]</scope>
    <source>
        <strain evidence="3">cv. Shuchazao</strain>
        <tissue evidence="2">Leaf</tissue>
    </source>
</reference>
<dbReference type="AlphaFoldDB" id="A0A4S4DRZ2"/>
<organism evidence="2 3">
    <name type="scientific">Camellia sinensis var. sinensis</name>
    <name type="common">China tea</name>
    <dbReference type="NCBI Taxonomy" id="542762"/>
    <lineage>
        <taxon>Eukaryota</taxon>
        <taxon>Viridiplantae</taxon>
        <taxon>Streptophyta</taxon>
        <taxon>Embryophyta</taxon>
        <taxon>Tracheophyta</taxon>
        <taxon>Spermatophyta</taxon>
        <taxon>Magnoliopsida</taxon>
        <taxon>eudicotyledons</taxon>
        <taxon>Gunneridae</taxon>
        <taxon>Pentapetalae</taxon>
        <taxon>asterids</taxon>
        <taxon>Ericales</taxon>
        <taxon>Theaceae</taxon>
        <taxon>Camellia</taxon>
    </lineage>
</organism>
<feature type="compositionally biased region" description="Polar residues" evidence="1">
    <location>
        <begin position="468"/>
        <end position="477"/>
    </location>
</feature>
<comment type="caution">
    <text evidence="2">The sequence shown here is derived from an EMBL/GenBank/DDBJ whole genome shotgun (WGS) entry which is preliminary data.</text>
</comment>
<dbReference type="Proteomes" id="UP000306102">
    <property type="component" value="Unassembled WGS sequence"/>
</dbReference>
<sequence length="477" mass="53581">MVSKRPFHGEESYEVGCKHPRQQEHTAQQSLIVGIARCNTSPQKFFSDEGENSARKSQDEKVARETVGEDLNGANKELEINPSGGISSYWWVNGNNIHEYAGAEAAVHFPFFPHYFELDHRVTALVQPRDIYSVLLDHLPRKLVSVGPDHQADVPEWAPKGFSESSGGFDESDAHVDDDENGVKLVGTCVIPTPDMELPGYSCCGNEGTRSFCNCLDMGSIRCVRQHVMEAREALRENLGRKIFEELGFCDMGEEVAKKWNEEEEQTFHEVVLSNAASEGKNFWDHLPAIFPSRTKKDLVSYYFNVYMLRKRAKQNRFEPLNIDSDNDEWQGSELGMADEDDDSAVESLDQEFPGHNQENREEEFLEGIEEIETDTCKDDVNPVNHSFVMGEEDERGNIDDVSAAHVGNFYGGCDFDPMLELSGKISSNNVEDQENQDDSCTSFESQSDKVDSHGPVDPRTDAGVQIRMTTADNSRP</sequence>
<protein>
    <recommendedName>
        <fullName evidence="4">Myb-like domain-containing protein</fullName>
    </recommendedName>
</protein>
<dbReference type="EMBL" id="SDRB02010666">
    <property type="protein sequence ID" value="THG05116.1"/>
    <property type="molecule type" value="Genomic_DNA"/>
</dbReference>
<evidence type="ECO:0008006" key="4">
    <source>
        <dbReference type="Google" id="ProtNLM"/>
    </source>
</evidence>
<name>A0A4S4DRZ2_CAMSN</name>
<evidence type="ECO:0000313" key="3">
    <source>
        <dbReference type="Proteomes" id="UP000306102"/>
    </source>
</evidence>
<evidence type="ECO:0000256" key="1">
    <source>
        <dbReference type="SAM" id="MobiDB-lite"/>
    </source>
</evidence>
<accession>A0A4S4DRZ2</accession>
<feature type="compositionally biased region" description="Basic and acidic residues" evidence="1">
    <location>
        <begin position="447"/>
        <end position="461"/>
    </location>
</feature>
<feature type="region of interest" description="Disordered" evidence="1">
    <location>
        <begin position="1"/>
        <end position="26"/>
    </location>
</feature>
<keyword evidence="3" id="KW-1185">Reference proteome</keyword>
<evidence type="ECO:0000313" key="2">
    <source>
        <dbReference type="EMBL" id="THG05116.1"/>
    </source>
</evidence>
<dbReference type="PANTHER" id="PTHR46872:SF4">
    <property type="entry name" value="MYB-LIKE DOMAIN-CONTAINING PROTEIN"/>
    <property type="match status" value="1"/>
</dbReference>
<dbReference type="CDD" id="cd00167">
    <property type="entry name" value="SANT"/>
    <property type="match status" value="1"/>
</dbReference>
<feature type="region of interest" description="Disordered" evidence="1">
    <location>
        <begin position="425"/>
        <end position="477"/>
    </location>
</feature>
<dbReference type="PANTHER" id="PTHR46872">
    <property type="entry name" value="DNA BINDING PROTEIN"/>
    <property type="match status" value="1"/>
</dbReference>
<dbReference type="STRING" id="542762.A0A4S4DRZ2"/>
<gene>
    <name evidence="2" type="ORF">TEA_012922</name>
</gene>